<dbReference type="Proteomes" id="UP000005237">
    <property type="component" value="Unassembled WGS sequence"/>
</dbReference>
<evidence type="ECO:0000256" key="2">
    <source>
        <dbReference type="ARBA" id="ARBA00022801"/>
    </source>
</evidence>
<dbReference type="AlphaFoldDB" id="A0A8R1EKA2"/>
<dbReference type="GO" id="GO:0003725">
    <property type="term" value="F:double-stranded RNA binding"/>
    <property type="evidence" value="ECO:0007669"/>
    <property type="project" value="TreeGrafter"/>
</dbReference>
<dbReference type="GO" id="GO:0005730">
    <property type="term" value="C:nucleolus"/>
    <property type="evidence" value="ECO:0007669"/>
    <property type="project" value="TreeGrafter"/>
</dbReference>
<dbReference type="Gene3D" id="3.40.50.300">
    <property type="entry name" value="P-loop containing nucleotide triphosphate hydrolases"/>
    <property type="match status" value="1"/>
</dbReference>
<dbReference type="GO" id="GO:0016787">
    <property type="term" value="F:hydrolase activity"/>
    <property type="evidence" value="ECO:0007669"/>
    <property type="project" value="UniProtKB-KW"/>
</dbReference>
<keyword evidence="3" id="KW-0067">ATP-binding</keyword>
<sequence length="33" mass="3494">GVRKVIISTNIAETSLTIPGIRVVIDSGKVKTK</sequence>
<keyword evidence="7" id="KW-1185">Reference proteome</keyword>
<evidence type="ECO:0000313" key="7">
    <source>
        <dbReference type="Proteomes" id="UP000005237"/>
    </source>
</evidence>
<comment type="catalytic activity">
    <reaction evidence="4">
        <text>ATP + H2O = ADP + phosphate + H(+)</text>
        <dbReference type="Rhea" id="RHEA:13065"/>
        <dbReference type="ChEBI" id="CHEBI:15377"/>
        <dbReference type="ChEBI" id="CHEBI:15378"/>
        <dbReference type="ChEBI" id="CHEBI:30616"/>
        <dbReference type="ChEBI" id="CHEBI:43474"/>
        <dbReference type="ChEBI" id="CHEBI:456216"/>
        <dbReference type="EC" id="3.6.4.13"/>
    </reaction>
</comment>
<evidence type="ECO:0000259" key="5">
    <source>
        <dbReference type="Pfam" id="PF00271"/>
    </source>
</evidence>
<dbReference type="PANTHER" id="PTHR18934">
    <property type="entry name" value="ATP-DEPENDENT RNA HELICASE"/>
    <property type="match status" value="1"/>
</dbReference>
<dbReference type="Pfam" id="PF00271">
    <property type="entry name" value="Helicase_C"/>
    <property type="match status" value="1"/>
</dbReference>
<dbReference type="EnsemblMetazoa" id="CJA37229.1">
    <property type="protein sequence ID" value="CJA37229.1"/>
    <property type="gene ID" value="WBGene00213076"/>
</dbReference>
<reference evidence="6" key="2">
    <citation type="submission" date="2022-06" db="UniProtKB">
        <authorList>
            <consortium name="EnsemblMetazoa"/>
        </authorList>
    </citation>
    <scope>IDENTIFICATION</scope>
    <source>
        <strain evidence="6">DF5081</strain>
    </source>
</reference>
<organism evidence="6 7">
    <name type="scientific">Caenorhabditis japonica</name>
    <dbReference type="NCBI Taxonomy" id="281687"/>
    <lineage>
        <taxon>Eukaryota</taxon>
        <taxon>Metazoa</taxon>
        <taxon>Ecdysozoa</taxon>
        <taxon>Nematoda</taxon>
        <taxon>Chromadorea</taxon>
        <taxon>Rhabditida</taxon>
        <taxon>Rhabditina</taxon>
        <taxon>Rhabditomorpha</taxon>
        <taxon>Rhabditoidea</taxon>
        <taxon>Rhabditidae</taxon>
        <taxon>Peloderinae</taxon>
        <taxon>Caenorhabditis</taxon>
    </lineage>
</organism>
<keyword evidence="3" id="KW-0547">Nucleotide-binding</keyword>
<evidence type="ECO:0000313" key="6">
    <source>
        <dbReference type="EnsemblMetazoa" id="CJA37229.1"/>
    </source>
</evidence>
<evidence type="ECO:0000256" key="3">
    <source>
        <dbReference type="ARBA" id="ARBA00022806"/>
    </source>
</evidence>
<feature type="domain" description="Helicase C-terminal" evidence="5">
    <location>
        <begin position="3"/>
        <end position="28"/>
    </location>
</feature>
<accession>A0A8R1EKA2</accession>
<reference evidence="7" key="1">
    <citation type="submission" date="2010-08" db="EMBL/GenBank/DDBJ databases">
        <authorList>
            <consortium name="Caenorhabditis japonica Sequencing Consortium"/>
            <person name="Wilson R.K."/>
        </authorList>
    </citation>
    <scope>NUCLEOTIDE SEQUENCE [LARGE SCALE GENOMIC DNA]</scope>
    <source>
        <strain evidence="7">DF5081</strain>
    </source>
</reference>
<evidence type="ECO:0000256" key="4">
    <source>
        <dbReference type="ARBA" id="ARBA00047984"/>
    </source>
</evidence>
<proteinExistence type="predicted"/>
<protein>
    <recommendedName>
        <fullName evidence="1">RNA helicase</fullName>
        <ecNumber evidence="1">3.6.4.13</ecNumber>
    </recommendedName>
</protein>
<dbReference type="SUPFAM" id="SSF52540">
    <property type="entry name" value="P-loop containing nucleoside triphosphate hydrolases"/>
    <property type="match status" value="1"/>
</dbReference>
<dbReference type="GO" id="GO:0045943">
    <property type="term" value="P:positive regulation of transcription by RNA polymerase I"/>
    <property type="evidence" value="ECO:0007669"/>
    <property type="project" value="TreeGrafter"/>
</dbReference>
<dbReference type="EC" id="3.6.4.13" evidence="1"/>
<dbReference type="PANTHER" id="PTHR18934:SF118">
    <property type="entry name" value="ATP-DEPENDENT RNA HELICASE DHX33"/>
    <property type="match status" value="1"/>
</dbReference>
<dbReference type="InterPro" id="IPR001650">
    <property type="entry name" value="Helicase_C-like"/>
</dbReference>
<keyword evidence="2" id="KW-0378">Hydrolase</keyword>
<name>A0A8R1EKA2_CAEJA</name>
<dbReference type="GO" id="GO:0003724">
    <property type="term" value="F:RNA helicase activity"/>
    <property type="evidence" value="ECO:0007669"/>
    <property type="project" value="UniProtKB-EC"/>
</dbReference>
<dbReference type="InterPro" id="IPR027417">
    <property type="entry name" value="P-loop_NTPase"/>
</dbReference>
<keyword evidence="3" id="KW-0347">Helicase</keyword>
<evidence type="ECO:0000256" key="1">
    <source>
        <dbReference type="ARBA" id="ARBA00012552"/>
    </source>
</evidence>